<gene>
    <name evidence="2" type="ORF">OFUS_LOCUS9126</name>
</gene>
<feature type="signal peptide" evidence="1">
    <location>
        <begin position="1"/>
        <end position="24"/>
    </location>
</feature>
<protein>
    <recommendedName>
        <fullName evidence="4">Shell matrix protein</fullName>
    </recommendedName>
</protein>
<organism evidence="2 3">
    <name type="scientific">Owenia fusiformis</name>
    <name type="common">Polychaete worm</name>
    <dbReference type="NCBI Taxonomy" id="6347"/>
    <lineage>
        <taxon>Eukaryota</taxon>
        <taxon>Metazoa</taxon>
        <taxon>Spiralia</taxon>
        <taxon>Lophotrochozoa</taxon>
        <taxon>Annelida</taxon>
        <taxon>Polychaeta</taxon>
        <taxon>Sedentaria</taxon>
        <taxon>Canalipalpata</taxon>
        <taxon>Sabellida</taxon>
        <taxon>Oweniida</taxon>
        <taxon>Oweniidae</taxon>
        <taxon>Owenia</taxon>
    </lineage>
</organism>
<evidence type="ECO:0000313" key="3">
    <source>
        <dbReference type="Proteomes" id="UP000749559"/>
    </source>
</evidence>
<dbReference type="Proteomes" id="UP000749559">
    <property type="component" value="Unassembled WGS sequence"/>
</dbReference>
<dbReference type="EMBL" id="CAIIXF020000005">
    <property type="protein sequence ID" value="CAH1782709.1"/>
    <property type="molecule type" value="Genomic_DNA"/>
</dbReference>
<evidence type="ECO:0008006" key="4">
    <source>
        <dbReference type="Google" id="ProtNLM"/>
    </source>
</evidence>
<feature type="chain" id="PRO_5035927543" description="Shell matrix protein" evidence="1">
    <location>
        <begin position="25"/>
        <end position="249"/>
    </location>
</feature>
<evidence type="ECO:0000256" key="1">
    <source>
        <dbReference type="SAM" id="SignalP"/>
    </source>
</evidence>
<evidence type="ECO:0000313" key="2">
    <source>
        <dbReference type="EMBL" id="CAH1782709.1"/>
    </source>
</evidence>
<keyword evidence="3" id="KW-1185">Reference proteome</keyword>
<accession>A0A8S4NRI3</accession>
<name>A0A8S4NRI3_OWEFU</name>
<dbReference type="OrthoDB" id="10657263at2759"/>
<proteinExistence type="predicted"/>
<reference evidence="2" key="1">
    <citation type="submission" date="2022-03" db="EMBL/GenBank/DDBJ databases">
        <authorList>
            <person name="Martin C."/>
        </authorList>
    </citation>
    <scope>NUCLEOTIDE SEQUENCE</scope>
</reference>
<keyword evidence="1" id="KW-0732">Signal</keyword>
<dbReference type="AlphaFoldDB" id="A0A8S4NRI3"/>
<comment type="caution">
    <text evidence="2">The sequence shown here is derived from an EMBL/GenBank/DDBJ whole genome shotgun (WGS) entry which is preliminary data.</text>
</comment>
<sequence length="249" mass="28430">MGNMGHLALLIGVMIALFTTHCHGMEPVNNRTRERVFVIFGEYKDQLTLKIQPFPKTAHEFHRLAGRETRSQIIQEGRRALDHFKNKFGLDLSDLITDDAIYNGTDVVLGNVTFTTLTVAYNVNPYRLVMESNGKKARFYENPPLIKEIILVLLINEQFKAGGTYNKTLYPGEYLLWGDYIFTTPRGLNVIHFRNNPMTPFGGGHGIIKHRKYGKGFLQLSIVKHDDGITRAVNVLRFPRLNNTKKLKL</sequence>